<protein>
    <submittedName>
        <fullName evidence="1">Uncharacterized protein</fullName>
    </submittedName>
</protein>
<name>A0A0F8XNU4_9ZZZZ</name>
<dbReference type="AlphaFoldDB" id="A0A0F8XNU4"/>
<dbReference type="EMBL" id="LAZR01058057">
    <property type="protein sequence ID" value="KKK70717.1"/>
    <property type="molecule type" value="Genomic_DNA"/>
</dbReference>
<gene>
    <name evidence="1" type="ORF">LCGC14_2921170</name>
</gene>
<reference evidence="1" key="1">
    <citation type="journal article" date="2015" name="Nature">
        <title>Complex archaea that bridge the gap between prokaryotes and eukaryotes.</title>
        <authorList>
            <person name="Spang A."/>
            <person name="Saw J.H."/>
            <person name="Jorgensen S.L."/>
            <person name="Zaremba-Niedzwiedzka K."/>
            <person name="Martijn J."/>
            <person name="Lind A.E."/>
            <person name="van Eijk R."/>
            <person name="Schleper C."/>
            <person name="Guy L."/>
            <person name="Ettema T.J."/>
        </authorList>
    </citation>
    <scope>NUCLEOTIDE SEQUENCE</scope>
</reference>
<evidence type="ECO:0000313" key="1">
    <source>
        <dbReference type="EMBL" id="KKK70717.1"/>
    </source>
</evidence>
<sequence length="90" mass="10368">MAKKIAVVVRDRQSEALRMAVGMILLDDIIDVYVLDRKVEDNDQNNLNLETMGDLDISLYTNTKENGNMIKLTTREIADRLLDYDTVLMY</sequence>
<comment type="caution">
    <text evidence="1">The sequence shown here is derived from an EMBL/GenBank/DDBJ whole genome shotgun (WGS) entry which is preliminary data.</text>
</comment>
<proteinExistence type="predicted"/>
<accession>A0A0F8XNU4</accession>
<organism evidence="1">
    <name type="scientific">marine sediment metagenome</name>
    <dbReference type="NCBI Taxonomy" id="412755"/>
    <lineage>
        <taxon>unclassified sequences</taxon>
        <taxon>metagenomes</taxon>
        <taxon>ecological metagenomes</taxon>
    </lineage>
</organism>